<feature type="domain" description="Carrier" evidence="1">
    <location>
        <begin position="1"/>
        <end position="79"/>
    </location>
</feature>
<dbReference type="Gene3D" id="1.10.1200.10">
    <property type="entry name" value="ACP-like"/>
    <property type="match status" value="1"/>
</dbReference>
<reference evidence="3" key="1">
    <citation type="submission" date="2017-05" db="EMBL/GenBank/DDBJ databases">
        <authorList>
            <person name="Macchi M."/>
            <person name="Festa S."/>
            <person name="Coppotelli B.M."/>
            <person name="Morelli I.S."/>
        </authorList>
    </citation>
    <scope>NUCLEOTIDE SEQUENCE [LARGE SCALE GENOMIC DNA]</scope>
    <source>
        <strain evidence="3">I</strain>
    </source>
</reference>
<evidence type="ECO:0000313" key="2">
    <source>
        <dbReference type="EMBL" id="OWJ67906.1"/>
    </source>
</evidence>
<comment type="caution">
    <text evidence="2">The sequence shown here is derived from an EMBL/GenBank/DDBJ whole genome shotgun (WGS) entry which is preliminary data.</text>
</comment>
<evidence type="ECO:0000259" key="1">
    <source>
        <dbReference type="PROSITE" id="PS50075"/>
    </source>
</evidence>
<dbReference type="AlphaFoldDB" id="A0A211ZRV3"/>
<gene>
    <name evidence="2" type="ORF">BWR60_06760</name>
</gene>
<dbReference type="SUPFAM" id="SSF47336">
    <property type="entry name" value="ACP-like"/>
    <property type="match status" value="1"/>
</dbReference>
<dbReference type="Pfam" id="PF00550">
    <property type="entry name" value="PP-binding"/>
    <property type="match status" value="1"/>
</dbReference>
<name>A0A211ZRV3_9PROT</name>
<evidence type="ECO:0000313" key="3">
    <source>
        <dbReference type="Proteomes" id="UP000196655"/>
    </source>
</evidence>
<proteinExistence type="predicted"/>
<dbReference type="STRING" id="1122125.GCA_000423185_04656"/>
<protein>
    <recommendedName>
        <fullName evidence="1">Carrier domain-containing protein</fullName>
    </recommendedName>
</protein>
<dbReference type="InterPro" id="IPR009081">
    <property type="entry name" value="PP-bd_ACP"/>
</dbReference>
<accession>A0A211ZRV3</accession>
<keyword evidence="3" id="KW-1185">Reference proteome</keyword>
<dbReference type="EMBL" id="NHON01000009">
    <property type="protein sequence ID" value="OWJ67906.1"/>
    <property type="molecule type" value="Genomic_DNA"/>
</dbReference>
<dbReference type="Proteomes" id="UP000196655">
    <property type="component" value="Unassembled WGS sequence"/>
</dbReference>
<dbReference type="PROSITE" id="PS50075">
    <property type="entry name" value="CARRIER"/>
    <property type="match status" value="1"/>
</dbReference>
<dbReference type="InterPro" id="IPR036736">
    <property type="entry name" value="ACP-like_sf"/>
</dbReference>
<sequence length="92" mass="10165">MSGRDRVEAEVLRVLRAAAPAARAVTPDDRLLEDLGLAPADVTRLAWDIEQALGADIPRDDLASVFTVRALIDLVDQHYDPLTAEPRHGWHM</sequence>
<dbReference type="OrthoDB" id="9810922at2"/>
<dbReference type="RefSeq" id="WP_088150253.1">
    <property type="nucleotide sequence ID" value="NZ_NHON01000009.1"/>
</dbReference>
<organism evidence="2 3">
    <name type="scientific">Inquilinus limosus</name>
    <dbReference type="NCBI Taxonomy" id="171674"/>
    <lineage>
        <taxon>Bacteria</taxon>
        <taxon>Pseudomonadati</taxon>
        <taxon>Pseudomonadota</taxon>
        <taxon>Alphaproteobacteria</taxon>
        <taxon>Rhodospirillales</taxon>
        <taxon>Rhodospirillaceae</taxon>
        <taxon>Inquilinus</taxon>
    </lineage>
</organism>